<evidence type="ECO:0000313" key="7">
    <source>
        <dbReference type="EMBL" id="KAJ3642052.1"/>
    </source>
</evidence>
<sequence>MPASCFHCEGAVTPTTPSLKCNGACKKHFHVNCLNLPEPDLVKFTVNKDPWSCSKCLIMTNITSAPITFAQMEQLMKNQLDVLKAEFFNKIDDYFGKLDNRVSAVENDVKLLRNELDTFKNSGTCNVDSVIEEIEDRKQRASNILLFNIKESSATNVAERVADDFKKVEAILSPLGAFPNPKTIVRLGVSKDNHNRPMKIIYNNENDAKEVLKSNKNNKNRNNHFCPDLTERQRKHINAVKKELQDRLSKGEDLALRYKHNTPYIIKRNSSKNVPKN</sequence>
<organism evidence="8 9">
    <name type="scientific">Zophobas morio</name>
    <dbReference type="NCBI Taxonomy" id="2755281"/>
    <lineage>
        <taxon>Eukaryota</taxon>
        <taxon>Metazoa</taxon>
        <taxon>Ecdysozoa</taxon>
        <taxon>Arthropoda</taxon>
        <taxon>Hexapoda</taxon>
        <taxon>Insecta</taxon>
        <taxon>Pterygota</taxon>
        <taxon>Neoptera</taxon>
        <taxon>Endopterygota</taxon>
        <taxon>Coleoptera</taxon>
        <taxon>Polyphaga</taxon>
        <taxon>Cucujiformia</taxon>
        <taxon>Tenebrionidae</taxon>
        <taxon>Zophobas</taxon>
    </lineage>
</organism>
<dbReference type="PROSITE" id="PS50016">
    <property type="entry name" value="ZF_PHD_2"/>
    <property type="match status" value="1"/>
</dbReference>
<dbReference type="InterPro" id="IPR019787">
    <property type="entry name" value="Znf_PHD-finger"/>
</dbReference>
<feature type="domain" description="PHD-type" evidence="6">
    <location>
        <begin position="2"/>
        <end position="59"/>
    </location>
</feature>
<evidence type="ECO:0000256" key="2">
    <source>
        <dbReference type="ARBA" id="ARBA00022771"/>
    </source>
</evidence>
<evidence type="ECO:0000256" key="5">
    <source>
        <dbReference type="SAM" id="Coils"/>
    </source>
</evidence>
<proteinExistence type="predicted"/>
<evidence type="ECO:0000256" key="1">
    <source>
        <dbReference type="ARBA" id="ARBA00022723"/>
    </source>
</evidence>
<dbReference type="PROSITE" id="PS01359">
    <property type="entry name" value="ZF_PHD_1"/>
    <property type="match status" value="1"/>
</dbReference>
<evidence type="ECO:0000256" key="3">
    <source>
        <dbReference type="ARBA" id="ARBA00022833"/>
    </source>
</evidence>
<keyword evidence="2 4" id="KW-0863">Zinc-finger</keyword>
<name>A0AA38J067_9CUCU</name>
<dbReference type="SUPFAM" id="SSF57903">
    <property type="entry name" value="FYVE/PHD zinc finger"/>
    <property type="match status" value="1"/>
</dbReference>
<dbReference type="PANTHER" id="PTHR37445:SF3">
    <property type="entry name" value="ZINC FINGER PHD-TYPE DOMAIN-CONTAINING PROTEIN"/>
    <property type="match status" value="1"/>
</dbReference>
<dbReference type="GO" id="GO:0008270">
    <property type="term" value="F:zinc ion binding"/>
    <property type="evidence" value="ECO:0007669"/>
    <property type="project" value="UniProtKB-KW"/>
</dbReference>
<feature type="coiled-coil region" evidence="5">
    <location>
        <begin position="95"/>
        <end position="122"/>
    </location>
</feature>
<evidence type="ECO:0000259" key="6">
    <source>
        <dbReference type="PROSITE" id="PS50016"/>
    </source>
</evidence>
<dbReference type="Gene3D" id="3.30.40.10">
    <property type="entry name" value="Zinc/RING finger domain, C3HC4 (zinc finger)"/>
    <property type="match status" value="1"/>
</dbReference>
<evidence type="ECO:0000313" key="8">
    <source>
        <dbReference type="EMBL" id="KAJ3665485.1"/>
    </source>
</evidence>
<dbReference type="InterPro" id="IPR011011">
    <property type="entry name" value="Znf_FYVE_PHD"/>
</dbReference>
<accession>A0AA38J067</accession>
<dbReference type="EMBL" id="JALNTZ010000008">
    <property type="protein sequence ID" value="KAJ3642052.1"/>
    <property type="molecule type" value="Genomic_DNA"/>
</dbReference>
<dbReference type="SMART" id="SM00249">
    <property type="entry name" value="PHD"/>
    <property type="match status" value="1"/>
</dbReference>
<dbReference type="InterPro" id="IPR001965">
    <property type="entry name" value="Znf_PHD"/>
</dbReference>
<dbReference type="InterPro" id="IPR019786">
    <property type="entry name" value="Zinc_finger_PHD-type_CS"/>
</dbReference>
<dbReference type="CDD" id="cd15489">
    <property type="entry name" value="PHD_SF"/>
    <property type="match status" value="1"/>
</dbReference>
<keyword evidence="5" id="KW-0175">Coiled coil</keyword>
<dbReference type="InterPro" id="IPR013083">
    <property type="entry name" value="Znf_RING/FYVE/PHD"/>
</dbReference>
<protein>
    <recommendedName>
        <fullName evidence="6">PHD-type domain-containing protein</fullName>
    </recommendedName>
</protein>
<reference evidence="8" key="1">
    <citation type="journal article" date="2023" name="G3 (Bethesda)">
        <title>Whole genome assemblies of Zophobas morio and Tenebrio molitor.</title>
        <authorList>
            <person name="Kaur S."/>
            <person name="Stinson S.A."/>
            <person name="diCenzo G.C."/>
        </authorList>
    </citation>
    <scope>NUCLEOTIDE SEQUENCE</scope>
    <source>
        <strain evidence="8">QUZm001</strain>
    </source>
</reference>
<gene>
    <name evidence="8" type="ORF">Zmor_000978</name>
    <name evidence="7" type="ORF">Zmor_024870</name>
</gene>
<keyword evidence="1" id="KW-0479">Metal-binding</keyword>
<keyword evidence="3" id="KW-0862">Zinc</keyword>
<comment type="caution">
    <text evidence="8">The sequence shown here is derived from an EMBL/GenBank/DDBJ whole genome shotgun (WGS) entry which is preliminary data.</text>
</comment>
<dbReference type="PANTHER" id="PTHR37445">
    <property type="entry name" value="PROTEIN CBG24663"/>
    <property type="match status" value="1"/>
</dbReference>
<evidence type="ECO:0000256" key="4">
    <source>
        <dbReference type="PROSITE-ProRule" id="PRU00146"/>
    </source>
</evidence>
<dbReference type="EMBL" id="JALNTZ010000001">
    <property type="protein sequence ID" value="KAJ3665485.1"/>
    <property type="molecule type" value="Genomic_DNA"/>
</dbReference>
<dbReference type="Proteomes" id="UP001168821">
    <property type="component" value="Unassembled WGS sequence"/>
</dbReference>
<dbReference type="AlphaFoldDB" id="A0AA38J067"/>
<evidence type="ECO:0000313" key="9">
    <source>
        <dbReference type="Proteomes" id="UP001168821"/>
    </source>
</evidence>
<keyword evidence="9" id="KW-1185">Reference proteome</keyword>